<evidence type="ECO:0000256" key="3">
    <source>
        <dbReference type="ARBA" id="ARBA00022618"/>
    </source>
</evidence>
<comment type="subcellular location">
    <subcellularLocation>
        <location evidence="1">Cell septum</location>
    </subcellularLocation>
</comment>
<organism evidence="8 9">
    <name type="scientific">Streptomyces fragilis</name>
    <dbReference type="NCBI Taxonomy" id="67301"/>
    <lineage>
        <taxon>Bacteria</taxon>
        <taxon>Bacillati</taxon>
        <taxon>Actinomycetota</taxon>
        <taxon>Actinomycetes</taxon>
        <taxon>Kitasatosporales</taxon>
        <taxon>Streptomycetaceae</taxon>
        <taxon>Streptomyces</taxon>
    </lineage>
</organism>
<reference evidence="8 9" key="1">
    <citation type="submission" date="2024-06" db="EMBL/GenBank/DDBJ databases">
        <title>The Natural Products Discovery Center: Release of the First 8490 Sequenced Strains for Exploring Actinobacteria Biosynthetic Diversity.</title>
        <authorList>
            <person name="Kalkreuter E."/>
            <person name="Kautsar S.A."/>
            <person name="Yang D."/>
            <person name="Bader C.D."/>
            <person name="Teijaro C.N."/>
            <person name="Fluegel L."/>
            <person name="Davis C.M."/>
            <person name="Simpson J.R."/>
            <person name="Lauterbach L."/>
            <person name="Steele A.D."/>
            <person name="Gui C."/>
            <person name="Meng S."/>
            <person name="Li G."/>
            <person name="Viehrig K."/>
            <person name="Ye F."/>
            <person name="Su P."/>
            <person name="Kiefer A.F."/>
            <person name="Nichols A."/>
            <person name="Cepeda A.J."/>
            <person name="Yan W."/>
            <person name="Fan B."/>
            <person name="Jiang Y."/>
            <person name="Adhikari A."/>
            <person name="Zheng C.-J."/>
            <person name="Schuster L."/>
            <person name="Cowan T.M."/>
            <person name="Smanski M.J."/>
            <person name="Chevrette M.G."/>
            <person name="De Carvalho L.P.S."/>
            <person name="Shen B."/>
        </authorList>
    </citation>
    <scope>NUCLEOTIDE SEQUENCE [LARGE SCALE GENOMIC DNA]</scope>
    <source>
        <strain evidence="8 9">NPDC038104</strain>
    </source>
</reference>
<dbReference type="Gene3D" id="2.30.31.20">
    <property type="entry name" value="Sporulation-specific cell division protein SsgB"/>
    <property type="match status" value="1"/>
</dbReference>
<evidence type="ECO:0000256" key="1">
    <source>
        <dbReference type="ARBA" id="ARBA00004431"/>
    </source>
</evidence>
<accession>A0ABV2YFZ4</accession>
<protein>
    <submittedName>
        <fullName evidence="8">SsgA family sporulation/cell division regulator</fullName>
    </submittedName>
</protein>
<dbReference type="Pfam" id="PF04686">
    <property type="entry name" value="SsgA"/>
    <property type="match status" value="1"/>
</dbReference>
<keyword evidence="4" id="KW-0749">Sporulation</keyword>
<feature type="compositionally biased region" description="Low complexity" evidence="7">
    <location>
        <begin position="155"/>
        <end position="177"/>
    </location>
</feature>
<evidence type="ECO:0000256" key="6">
    <source>
        <dbReference type="ARBA" id="ARBA00023306"/>
    </source>
</evidence>
<proteinExistence type="inferred from homology"/>
<feature type="region of interest" description="Disordered" evidence="7">
    <location>
        <begin position="155"/>
        <end position="191"/>
    </location>
</feature>
<evidence type="ECO:0000256" key="7">
    <source>
        <dbReference type="SAM" id="MobiDB-lite"/>
    </source>
</evidence>
<keyword evidence="9" id="KW-1185">Reference proteome</keyword>
<comment type="similarity">
    <text evidence="2">Belongs to the SsgA family.</text>
</comment>
<keyword evidence="5" id="KW-0717">Septation</keyword>
<keyword evidence="3" id="KW-0132">Cell division</keyword>
<dbReference type="InterPro" id="IPR006776">
    <property type="entry name" value="SsgB"/>
</dbReference>
<evidence type="ECO:0000256" key="4">
    <source>
        <dbReference type="ARBA" id="ARBA00022969"/>
    </source>
</evidence>
<evidence type="ECO:0000256" key="5">
    <source>
        <dbReference type="ARBA" id="ARBA00023210"/>
    </source>
</evidence>
<comment type="caution">
    <text evidence="8">The sequence shown here is derived from an EMBL/GenBank/DDBJ whole genome shotgun (WGS) entry which is preliminary data.</text>
</comment>
<keyword evidence="6" id="KW-0131">Cell cycle</keyword>
<evidence type="ECO:0000256" key="2">
    <source>
        <dbReference type="ARBA" id="ARBA00009323"/>
    </source>
</evidence>
<dbReference type="EMBL" id="JBEZUR010000011">
    <property type="protein sequence ID" value="MEU3554636.1"/>
    <property type="molecule type" value="Genomic_DNA"/>
</dbReference>
<sequence length="191" mass="19428">MSAIEQYTRAQVLTATQEDRGRIPAVLRHEAGASEVTIRLAAPTPREWRVDRALLERGVCSPARGAEAEGVRVWPCGRAATVVELPGEQGVVVAQFDTTVLLRFLGRIHAAATGAPTPTPTGATLPVTAAAAPSAPAAPAALPDVEAVPLTGVRATRTGVRVTRTGATAAAASRPGTAAPPPAAAEATRPG</sequence>
<dbReference type="Proteomes" id="UP001550850">
    <property type="component" value="Unassembled WGS sequence"/>
</dbReference>
<dbReference type="InterPro" id="IPR038658">
    <property type="entry name" value="SsgB_sf"/>
</dbReference>
<dbReference type="RefSeq" id="WP_108951674.1">
    <property type="nucleotide sequence ID" value="NZ_BEVZ01000001.1"/>
</dbReference>
<name>A0ABV2YFZ4_9ACTN</name>
<evidence type="ECO:0000313" key="8">
    <source>
        <dbReference type="EMBL" id="MEU3554636.1"/>
    </source>
</evidence>
<evidence type="ECO:0000313" key="9">
    <source>
        <dbReference type="Proteomes" id="UP001550850"/>
    </source>
</evidence>
<gene>
    <name evidence="8" type="ORF">AB0E65_10520</name>
</gene>